<keyword evidence="2" id="KW-1185">Reference proteome</keyword>
<evidence type="ECO:0000259" key="1">
    <source>
        <dbReference type="PROSITE" id="PS50060"/>
    </source>
</evidence>
<dbReference type="CDD" id="cd06263">
    <property type="entry name" value="MAM"/>
    <property type="match status" value="2"/>
</dbReference>
<accession>A0ABM1TKT1</accession>
<dbReference type="PROSITE" id="PS50060">
    <property type="entry name" value="MAM_2"/>
    <property type="match status" value="3"/>
</dbReference>
<proteinExistence type="predicted"/>
<dbReference type="Proteomes" id="UP000694941">
    <property type="component" value="Unplaced"/>
</dbReference>
<sequence length="502" mass="55822">DNNPICMSFATHMFGNGIGTLRVLKRSQGNNDESVIWKISGPSGNRWYQARVPVSSPKPFQLILEAMVGNNYLGNIAIDNIFLRPGTCPIFPQTASPNSGDCNFEENTCGWTNPGLTDQFDDFDWARQFSYSVSGPGTDHTIGTSSGYYMNLVSSSQLPQRGGNSAWLVSPQFPAATTARCMAFYYYMYEKTIDPSGPSLGSLRVYVLPSSSSREFSMLTPVWRLNNHQGQRWLMARAPIVLLPEGKPPTEPYQVIIEGIWGADRVGYIAFDDISFFNGDCTTLPSKATTMNGECSFVRDMCGWTNGSKSEQSIPLFEGRNGFSRSHIVVATQSRQFQLDEGSLTWRLASTSTRPANLQDHSFGAPAGYAFFDIFNQNVVQNPILRSPKFELALVDNRCISFWFAPFGRGESTTLSVVRVGLPASDAEPENRDVLWRFSTRMFDTSRPDWNYAQTVVKTDTPYTVQFEGEATDGGFALDDITFYEGECETRPARAALTEIEV</sequence>
<feature type="domain" description="MAM" evidence="1">
    <location>
        <begin position="1"/>
        <end position="90"/>
    </location>
</feature>
<dbReference type="InterPro" id="IPR000998">
    <property type="entry name" value="MAM_dom"/>
</dbReference>
<dbReference type="Pfam" id="PF00629">
    <property type="entry name" value="MAM"/>
    <property type="match status" value="3"/>
</dbReference>
<reference evidence="3" key="1">
    <citation type="submission" date="2025-08" db="UniProtKB">
        <authorList>
            <consortium name="RefSeq"/>
        </authorList>
    </citation>
    <scope>IDENTIFICATION</scope>
    <source>
        <tissue evidence="3">Muscle</tissue>
    </source>
</reference>
<dbReference type="Gene3D" id="2.60.120.200">
    <property type="match status" value="3"/>
</dbReference>
<dbReference type="PANTHER" id="PTHR23282">
    <property type="entry name" value="APICAL ENDOSOMAL GLYCOPROTEIN PRECURSOR"/>
    <property type="match status" value="1"/>
</dbReference>
<evidence type="ECO:0000313" key="2">
    <source>
        <dbReference type="Proteomes" id="UP000694941"/>
    </source>
</evidence>
<dbReference type="InterPro" id="IPR013320">
    <property type="entry name" value="ConA-like_dom_sf"/>
</dbReference>
<organism evidence="2 3">
    <name type="scientific">Limulus polyphemus</name>
    <name type="common">Atlantic horseshoe crab</name>
    <dbReference type="NCBI Taxonomy" id="6850"/>
    <lineage>
        <taxon>Eukaryota</taxon>
        <taxon>Metazoa</taxon>
        <taxon>Ecdysozoa</taxon>
        <taxon>Arthropoda</taxon>
        <taxon>Chelicerata</taxon>
        <taxon>Merostomata</taxon>
        <taxon>Xiphosura</taxon>
        <taxon>Limulidae</taxon>
        <taxon>Limulus</taxon>
    </lineage>
</organism>
<dbReference type="InterPro" id="IPR051560">
    <property type="entry name" value="MAM_domain-containing"/>
</dbReference>
<protein>
    <submittedName>
        <fullName evidence="3">MAM and LDL-receptor class A domain-containing protein 1-like</fullName>
    </submittedName>
</protein>
<dbReference type="PANTHER" id="PTHR23282:SF101">
    <property type="entry name" value="MAM DOMAIN-CONTAINING PROTEIN"/>
    <property type="match status" value="1"/>
</dbReference>
<feature type="non-terminal residue" evidence="3">
    <location>
        <position position="1"/>
    </location>
</feature>
<dbReference type="SUPFAM" id="SSF49899">
    <property type="entry name" value="Concanavalin A-like lectins/glucanases"/>
    <property type="match status" value="3"/>
</dbReference>
<feature type="domain" description="MAM" evidence="1">
    <location>
        <begin position="293"/>
        <end position="490"/>
    </location>
</feature>
<dbReference type="SMART" id="SM00137">
    <property type="entry name" value="MAM"/>
    <property type="match status" value="1"/>
</dbReference>
<evidence type="ECO:0000313" key="3">
    <source>
        <dbReference type="RefSeq" id="XP_022256487.1"/>
    </source>
</evidence>
<feature type="domain" description="MAM" evidence="1">
    <location>
        <begin position="100"/>
        <end position="283"/>
    </location>
</feature>
<gene>
    <name evidence="3" type="primary">LOC106472173</name>
</gene>
<dbReference type="GeneID" id="106472173"/>
<dbReference type="RefSeq" id="XP_022256487.1">
    <property type="nucleotide sequence ID" value="XM_022400779.1"/>
</dbReference>
<name>A0ABM1TKT1_LIMPO</name>